<keyword evidence="3" id="KW-1133">Transmembrane helix</keyword>
<dbReference type="EMBL" id="JAIOIV010000014">
    <property type="protein sequence ID" value="MBZ0154823.1"/>
    <property type="molecule type" value="Genomic_DNA"/>
</dbReference>
<dbReference type="SUPFAM" id="SSF47384">
    <property type="entry name" value="Homodimeric domain of signal transducing histidine kinase"/>
    <property type="match status" value="1"/>
</dbReference>
<protein>
    <recommendedName>
        <fullName evidence="2">histidine kinase</fullName>
        <ecNumber evidence="2">2.7.13.3</ecNumber>
    </recommendedName>
</protein>
<keyword evidence="3" id="KW-0812">Transmembrane</keyword>
<dbReference type="Gene3D" id="1.10.287.130">
    <property type="match status" value="1"/>
</dbReference>
<dbReference type="InterPro" id="IPR036097">
    <property type="entry name" value="HisK_dim/P_sf"/>
</dbReference>
<dbReference type="SMART" id="SM00388">
    <property type="entry name" value="HisKA"/>
    <property type="match status" value="1"/>
</dbReference>
<dbReference type="InterPro" id="IPR003661">
    <property type="entry name" value="HisK_dim/P_dom"/>
</dbReference>
<dbReference type="EC" id="2.7.13.3" evidence="2"/>
<reference evidence="5" key="2">
    <citation type="submission" date="2021-08" db="EMBL/GenBank/DDBJ databases">
        <authorList>
            <person name="Dalcin Martins P."/>
        </authorList>
    </citation>
    <scope>NUCLEOTIDE SEQUENCE</scope>
    <source>
        <strain evidence="5">MAG_39</strain>
    </source>
</reference>
<dbReference type="AlphaFoldDB" id="A0A953J3E5"/>
<accession>A0A953J3E5</accession>
<evidence type="ECO:0000256" key="1">
    <source>
        <dbReference type="ARBA" id="ARBA00000085"/>
    </source>
</evidence>
<feature type="transmembrane region" description="Helical" evidence="3">
    <location>
        <begin position="229"/>
        <end position="250"/>
    </location>
</feature>
<evidence type="ECO:0000259" key="4">
    <source>
        <dbReference type="SMART" id="SM00388"/>
    </source>
</evidence>
<evidence type="ECO:0000313" key="5">
    <source>
        <dbReference type="EMBL" id="MBZ0154823.1"/>
    </source>
</evidence>
<comment type="caution">
    <text evidence="5">The sequence shown here is derived from an EMBL/GenBank/DDBJ whole genome shotgun (WGS) entry which is preliminary data.</text>
</comment>
<comment type="catalytic activity">
    <reaction evidence="1">
        <text>ATP + protein L-histidine = ADP + protein N-phospho-L-histidine.</text>
        <dbReference type="EC" id="2.7.13.3"/>
    </reaction>
</comment>
<dbReference type="Proteomes" id="UP000705867">
    <property type="component" value="Unassembled WGS sequence"/>
</dbReference>
<proteinExistence type="predicted"/>
<evidence type="ECO:0000313" key="6">
    <source>
        <dbReference type="Proteomes" id="UP000705867"/>
    </source>
</evidence>
<dbReference type="GO" id="GO:0000155">
    <property type="term" value="F:phosphorelay sensor kinase activity"/>
    <property type="evidence" value="ECO:0007669"/>
    <property type="project" value="InterPro"/>
</dbReference>
<dbReference type="CDD" id="cd00082">
    <property type="entry name" value="HisKA"/>
    <property type="match status" value="1"/>
</dbReference>
<dbReference type="InterPro" id="IPR021796">
    <property type="entry name" value="Tll0287-like_dom"/>
</dbReference>
<gene>
    <name evidence="5" type="ORF">K8I29_01240</name>
</gene>
<evidence type="ECO:0000256" key="2">
    <source>
        <dbReference type="ARBA" id="ARBA00012438"/>
    </source>
</evidence>
<dbReference type="Pfam" id="PF11845">
    <property type="entry name" value="Tll0287-like"/>
    <property type="match status" value="1"/>
</dbReference>
<sequence>MRFKDILSAEFRKSTSTFRLALLTIVPFLVAISLFMMLLVIWEKRHAGEDQLSELKEVARAFFGQIMVTRTWNALHGGVYTEVSETTRPNPYLEDPRRDIVCSDGTRFTKINPAYMTRQLSELTSLSRGYSFRLVSLKPVNPKNSPDAWEKDSLIDMEKRGTAEASTVYAEHDGRRFFKFLSPLRIEKPCLTCHASHGYKVGDIKGGISILVPMAQSDQLYTAKTRRTVLYILAVGTVSFLFITMITCFLSRRLSGEIEKNIDRERLTAIVELAGATAHEMRQPMTVIHNLVGLMNEKTRQNEPITEEEMMIIHDQCDRMNDTINKMLNITSYKTKDYFRGTKIVDFDSAAAPGREGGENEGEK</sequence>
<feature type="transmembrane region" description="Helical" evidence="3">
    <location>
        <begin position="20"/>
        <end position="42"/>
    </location>
</feature>
<dbReference type="Pfam" id="PF00512">
    <property type="entry name" value="HisKA"/>
    <property type="match status" value="1"/>
</dbReference>
<evidence type="ECO:0000256" key="3">
    <source>
        <dbReference type="SAM" id="Phobius"/>
    </source>
</evidence>
<dbReference type="Gene3D" id="3.30.450.290">
    <property type="match status" value="1"/>
</dbReference>
<reference evidence="5" key="1">
    <citation type="journal article" date="2021" name="bioRxiv">
        <title>Unraveling nitrogen, sulfur and carbon metabolic pathways and microbial community transcriptional responses to substrate deprivation and toxicity stresses in a bioreactor mimicking anoxic brackish coastal sediment conditions.</title>
        <authorList>
            <person name="Martins P.D."/>
            <person name="Echeveste M.J."/>
            <person name="Arshad A."/>
            <person name="Kurth J."/>
            <person name="Ouboter H."/>
            <person name="Jetten M.S.M."/>
            <person name="Welte C.U."/>
        </authorList>
    </citation>
    <scope>NUCLEOTIDE SEQUENCE</scope>
    <source>
        <strain evidence="5">MAG_39</strain>
    </source>
</reference>
<keyword evidence="3" id="KW-0472">Membrane</keyword>
<organism evidence="5 6">
    <name type="scientific">Candidatus Nitrobium versatile</name>
    <dbReference type="NCBI Taxonomy" id="2884831"/>
    <lineage>
        <taxon>Bacteria</taxon>
        <taxon>Pseudomonadati</taxon>
        <taxon>Nitrospirota</taxon>
        <taxon>Nitrospiria</taxon>
        <taxon>Nitrospirales</taxon>
        <taxon>Nitrospiraceae</taxon>
        <taxon>Candidatus Nitrobium</taxon>
    </lineage>
</organism>
<name>A0A953J3E5_9BACT</name>
<feature type="domain" description="Signal transduction histidine kinase dimerisation/phosphoacceptor" evidence="4">
    <location>
        <begin position="269"/>
        <end position="336"/>
    </location>
</feature>